<dbReference type="InterPro" id="IPR029063">
    <property type="entry name" value="SAM-dependent_MTases_sf"/>
</dbReference>
<keyword evidence="1" id="KW-0808">Transferase</keyword>
<dbReference type="GO" id="GO:0016740">
    <property type="term" value="F:transferase activity"/>
    <property type="evidence" value="ECO:0007669"/>
    <property type="project" value="UniProtKB-KW"/>
</dbReference>
<gene>
    <name evidence="3" type="ORF">UFOPK2342_00452</name>
</gene>
<reference evidence="3" key="1">
    <citation type="submission" date="2020-05" db="EMBL/GenBank/DDBJ databases">
        <authorList>
            <person name="Chiriac C."/>
            <person name="Salcher M."/>
            <person name="Ghai R."/>
            <person name="Kavagutti S V."/>
        </authorList>
    </citation>
    <scope>NUCLEOTIDE SEQUENCE</scope>
</reference>
<feature type="domain" description="Methyltransferase" evidence="2">
    <location>
        <begin position="64"/>
        <end position="142"/>
    </location>
</feature>
<dbReference type="Gene3D" id="3.40.50.150">
    <property type="entry name" value="Vaccinia Virus protein VP39"/>
    <property type="match status" value="1"/>
</dbReference>
<name>A0A6J6ME59_9ZZZZ</name>
<dbReference type="EMBL" id="CAEZXB010000005">
    <property type="protein sequence ID" value="CAB4671208.1"/>
    <property type="molecule type" value="Genomic_DNA"/>
</dbReference>
<accession>A0A6J6ME59</accession>
<evidence type="ECO:0000259" key="2">
    <source>
        <dbReference type="Pfam" id="PF13649"/>
    </source>
</evidence>
<protein>
    <submittedName>
        <fullName evidence="3">Unannotated protein</fullName>
    </submittedName>
</protein>
<dbReference type="PANTHER" id="PTHR43861">
    <property type="entry name" value="TRANS-ACONITATE 2-METHYLTRANSFERASE-RELATED"/>
    <property type="match status" value="1"/>
</dbReference>
<evidence type="ECO:0000313" key="3">
    <source>
        <dbReference type="EMBL" id="CAB4671208.1"/>
    </source>
</evidence>
<dbReference type="Pfam" id="PF13649">
    <property type="entry name" value="Methyltransf_25"/>
    <property type="match status" value="1"/>
</dbReference>
<dbReference type="InterPro" id="IPR041698">
    <property type="entry name" value="Methyltransf_25"/>
</dbReference>
<dbReference type="SUPFAM" id="SSF53335">
    <property type="entry name" value="S-adenosyl-L-methionine-dependent methyltransferases"/>
    <property type="match status" value="1"/>
</dbReference>
<sequence>MSTLTDQWRQALLAWDIPQEILSQAPTSPWIHPVEIFEVKESEAVTITPSAQKALEALPLGGSILDVGSGGGKATAQLLPTAAHVIGVDHQPEMLEKYQEMAQSREISVETFHGDWPDVAGKVPAADVVVCHHVLYNVQDLAPFLIALNEHARKRVVIEIPEHHPLTSSSGLWKHFWNLDRPTEPSAELALSIARELGFAAEIEHSTIASRSSVAMQKMVEFTRIRLCLSPESDAEIQGILESAPADTIREVATIWWDVA</sequence>
<dbReference type="AlphaFoldDB" id="A0A6J6ME59"/>
<evidence type="ECO:0000256" key="1">
    <source>
        <dbReference type="ARBA" id="ARBA00022679"/>
    </source>
</evidence>
<organism evidence="3">
    <name type="scientific">freshwater metagenome</name>
    <dbReference type="NCBI Taxonomy" id="449393"/>
    <lineage>
        <taxon>unclassified sequences</taxon>
        <taxon>metagenomes</taxon>
        <taxon>ecological metagenomes</taxon>
    </lineage>
</organism>
<dbReference type="CDD" id="cd02440">
    <property type="entry name" value="AdoMet_MTases"/>
    <property type="match status" value="1"/>
</dbReference>
<proteinExistence type="predicted"/>